<feature type="compositionally biased region" description="Polar residues" evidence="1">
    <location>
        <begin position="60"/>
        <end position="80"/>
    </location>
</feature>
<protein>
    <submittedName>
        <fullName evidence="2">Uncharacterized protein</fullName>
    </submittedName>
</protein>
<evidence type="ECO:0000256" key="1">
    <source>
        <dbReference type="SAM" id="MobiDB-lite"/>
    </source>
</evidence>
<proteinExistence type="predicted"/>
<dbReference type="Proteomes" id="UP000054558">
    <property type="component" value="Unassembled WGS sequence"/>
</dbReference>
<evidence type="ECO:0000313" key="2">
    <source>
        <dbReference type="EMBL" id="GAQ81784.1"/>
    </source>
</evidence>
<keyword evidence="3" id="KW-1185">Reference proteome</keyword>
<evidence type="ECO:0000313" key="3">
    <source>
        <dbReference type="Proteomes" id="UP000054558"/>
    </source>
</evidence>
<gene>
    <name evidence="2" type="ORF">KFL_000910050</name>
</gene>
<dbReference type="EMBL" id="DF237040">
    <property type="protein sequence ID" value="GAQ81784.1"/>
    <property type="molecule type" value="Genomic_DNA"/>
</dbReference>
<feature type="region of interest" description="Disordered" evidence="1">
    <location>
        <begin position="56"/>
        <end position="80"/>
    </location>
</feature>
<sequence length="80" mass="8706">MALISLQVTSAASGVGQELAELVEERVATPVSPRRWQQGRAPRLLWCVLMEFKSDRHRPSGTSLLDVSESRGTSPCAQVA</sequence>
<accession>A0A1Y1HT41</accession>
<reference evidence="2 3" key="1">
    <citation type="journal article" date="2014" name="Nat. Commun.">
        <title>Klebsormidium flaccidum genome reveals primary factors for plant terrestrial adaptation.</title>
        <authorList>
            <person name="Hori K."/>
            <person name="Maruyama F."/>
            <person name="Fujisawa T."/>
            <person name="Togashi T."/>
            <person name="Yamamoto N."/>
            <person name="Seo M."/>
            <person name="Sato S."/>
            <person name="Yamada T."/>
            <person name="Mori H."/>
            <person name="Tajima N."/>
            <person name="Moriyama T."/>
            <person name="Ikeuchi M."/>
            <person name="Watanabe M."/>
            <person name="Wada H."/>
            <person name="Kobayashi K."/>
            <person name="Saito M."/>
            <person name="Masuda T."/>
            <person name="Sasaki-Sekimoto Y."/>
            <person name="Mashiguchi K."/>
            <person name="Awai K."/>
            <person name="Shimojima M."/>
            <person name="Masuda S."/>
            <person name="Iwai M."/>
            <person name="Nobusawa T."/>
            <person name="Narise T."/>
            <person name="Kondo S."/>
            <person name="Saito H."/>
            <person name="Sato R."/>
            <person name="Murakawa M."/>
            <person name="Ihara Y."/>
            <person name="Oshima-Yamada Y."/>
            <person name="Ohtaka K."/>
            <person name="Satoh M."/>
            <person name="Sonobe K."/>
            <person name="Ishii M."/>
            <person name="Ohtani R."/>
            <person name="Kanamori-Sato M."/>
            <person name="Honoki R."/>
            <person name="Miyazaki D."/>
            <person name="Mochizuki H."/>
            <person name="Umetsu J."/>
            <person name="Higashi K."/>
            <person name="Shibata D."/>
            <person name="Kamiya Y."/>
            <person name="Sato N."/>
            <person name="Nakamura Y."/>
            <person name="Tabata S."/>
            <person name="Ida S."/>
            <person name="Kurokawa K."/>
            <person name="Ohta H."/>
        </authorList>
    </citation>
    <scope>NUCLEOTIDE SEQUENCE [LARGE SCALE GENOMIC DNA]</scope>
    <source>
        <strain evidence="2 3">NIES-2285</strain>
    </source>
</reference>
<organism evidence="2 3">
    <name type="scientific">Klebsormidium nitens</name>
    <name type="common">Green alga</name>
    <name type="synonym">Ulothrix nitens</name>
    <dbReference type="NCBI Taxonomy" id="105231"/>
    <lineage>
        <taxon>Eukaryota</taxon>
        <taxon>Viridiplantae</taxon>
        <taxon>Streptophyta</taxon>
        <taxon>Klebsormidiophyceae</taxon>
        <taxon>Klebsormidiales</taxon>
        <taxon>Klebsormidiaceae</taxon>
        <taxon>Klebsormidium</taxon>
    </lineage>
</organism>
<dbReference type="AlphaFoldDB" id="A0A1Y1HT41"/>
<name>A0A1Y1HT41_KLENI</name>